<dbReference type="Gene3D" id="2.70.98.30">
    <property type="entry name" value="Golgi alpha-mannosidase II, domain 4"/>
    <property type="match status" value="1"/>
</dbReference>
<dbReference type="InterPro" id="IPR040451">
    <property type="entry name" value="GH81_N"/>
</dbReference>
<dbReference type="GO" id="GO:0000272">
    <property type="term" value="P:polysaccharide catabolic process"/>
    <property type="evidence" value="ECO:0007669"/>
    <property type="project" value="UniProtKB-KW"/>
</dbReference>
<evidence type="ECO:0000256" key="8">
    <source>
        <dbReference type="ARBA" id="ARBA00023326"/>
    </source>
</evidence>
<evidence type="ECO:0000256" key="5">
    <source>
        <dbReference type="ARBA" id="ARBA00023277"/>
    </source>
</evidence>
<proteinExistence type="inferred from homology"/>
<dbReference type="Pfam" id="PF17652">
    <property type="entry name" value="Glyco_hydro81C"/>
    <property type="match status" value="1"/>
</dbReference>
<sequence length="921" mass="100349">MAPRHFSLRLLLLTLGQVLSCQGAPEPGFQPGHPDARGPAGHFQQPSHRSRNHLGLRPGVHRPWEDIPCTTDISGPVSTPEVNLLGLESETFIAPSPIGTVTITTSHPTITPSYPSSFITSSRSASTSESIDFSPDVTVSVSTSTASNCTIQILPTLTDVEPHTTGLPVESAGDSETKSPTESAIEPATSLLEPTESPTPVSTMPTIETMIPADIFAEPISWDPPPSNMPQRDDHPVPRLGIGAGPPIQTNKFYSNFFLGDQKAPTYTFPYSVAWVGGNGPTGSYGLAISHTDADQRVFGNPKEPTGAASYFYNPVGIQSLILSAKELGKDTSLTIDSLTAFSATVRIRPEPDGAPAISFPLVQGMGFVTGEYSGAIPLIQSGVFFRTVSKATDDPKDGVVKYKFVLEDGKAWWLYATKTSGEDLDLRVVNNGNAEATAPFYGLIQIAKDNSGAEEVLDEASGVYAETILLSGAVDDTTGSYTFHFTSRGRPDSPLLMFALPHHVQSFDYETKSKIADLKMQTTTKGLATAVLGISWTMVEPRMPLNMGFAPYTPEGGSRDTLSEEAKAVIRVVAQQEISQNMLEQTNLDSMYFSGKGLAKFAMILYVINDMLDDRALAQAGLEKLKHAFSTFVENRQQYPLVYERAWGGVVSSATYTTGNSGVDFGNTYYNDHHFHWGYFVLAGAYIGYLDPAWAQENKGYINTLVRDYANPSAKDPYFPQFRSFDWYHGHSWAHGLYASMDGKDQESSSEDIMSVYAIKMWGTVTGDSLMTARGNLQLSVLARSLQHYYLMTSDNEVHPRQFIDNKVAGILFENKADHTTYFGGNIEYIQGIHMLPLLAASGLARTPEFILEEWTTYFSDGRADEISGGWKGIVYGNYALVYPDEAWELFNSSTFNPAWLDGGASLTWYLAFAAALGGA</sequence>
<evidence type="ECO:0000256" key="2">
    <source>
        <dbReference type="ARBA" id="ARBA00010730"/>
    </source>
</evidence>
<comment type="catalytic activity">
    <reaction evidence="1">
        <text>Hydrolysis of (1-&gt;3)-beta-D-glucosidic linkages in (1-&gt;3)-beta-D-glucans.</text>
        <dbReference type="EC" id="3.2.1.39"/>
    </reaction>
</comment>
<dbReference type="PANTHER" id="PTHR31983:SF0">
    <property type="entry name" value="GLUCAN ENDO-1,3-BETA-D-GLUCOSIDASE 2"/>
    <property type="match status" value="1"/>
</dbReference>
<comment type="similarity">
    <text evidence="2">Belongs to the glycosyl hydrolase 81 family.</text>
</comment>
<keyword evidence="6 13" id="KW-0326">Glycosidase</keyword>
<dbReference type="PROSITE" id="PS52008">
    <property type="entry name" value="GH81"/>
    <property type="match status" value="1"/>
</dbReference>
<feature type="region of interest" description="Disordered" evidence="9">
    <location>
        <begin position="161"/>
        <end position="203"/>
    </location>
</feature>
<evidence type="ECO:0000259" key="12">
    <source>
        <dbReference type="Pfam" id="PF17652"/>
    </source>
</evidence>
<evidence type="ECO:0000256" key="10">
    <source>
        <dbReference type="SAM" id="SignalP"/>
    </source>
</evidence>
<dbReference type="GO" id="GO:0071555">
    <property type="term" value="P:cell wall organization"/>
    <property type="evidence" value="ECO:0007669"/>
    <property type="project" value="UniProtKB-KW"/>
</dbReference>
<feature type="domain" description="Glycosyl hydrolase family 81 C-terminal" evidence="12">
    <location>
        <begin position="563"/>
        <end position="912"/>
    </location>
</feature>
<feature type="region of interest" description="Disordered" evidence="9">
    <location>
        <begin position="24"/>
        <end position="54"/>
    </location>
</feature>
<dbReference type="EMBL" id="JOWA01000121">
    <property type="protein sequence ID" value="KEZ40337.1"/>
    <property type="molecule type" value="Genomic_DNA"/>
</dbReference>
<comment type="caution">
    <text evidence="13">The sequence shown here is derived from an EMBL/GenBank/DDBJ whole genome shotgun (WGS) entry which is preliminary data.</text>
</comment>
<dbReference type="InterPro" id="IPR005200">
    <property type="entry name" value="Endo-beta-glucanase"/>
</dbReference>
<dbReference type="InterPro" id="IPR040720">
    <property type="entry name" value="GH81_C"/>
</dbReference>
<feature type="domain" description="Glycosyl hydrolase family 81 N-terminal" evidence="11">
    <location>
        <begin position="235"/>
        <end position="555"/>
    </location>
</feature>
<dbReference type="PANTHER" id="PTHR31983">
    <property type="entry name" value="ENDO-1,3(4)-BETA-GLUCANASE 1"/>
    <property type="match status" value="1"/>
</dbReference>
<keyword evidence="5" id="KW-0119">Carbohydrate metabolism</keyword>
<keyword evidence="4 13" id="KW-0378">Hydrolase</keyword>
<name>A0A084FZ25_PSEDA</name>
<dbReference type="GO" id="GO:0052861">
    <property type="term" value="F:endo-1,3(4)-beta-glucanase activity"/>
    <property type="evidence" value="ECO:0007669"/>
    <property type="project" value="InterPro"/>
</dbReference>
<dbReference type="HOGENOM" id="CLU_005482_2_0_1"/>
<organism evidence="13 14">
    <name type="scientific">Pseudallescheria apiosperma</name>
    <name type="common">Scedosporium apiospermum</name>
    <dbReference type="NCBI Taxonomy" id="563466"/>
    <lineage>
        <taxon>Eukaryota</taxon>
        <taxon>Fungi</taxon>
        <taxon>Dikarya</taxon>
        <taxon>Ascomycota</taxon>
        <taxon>Pezizomycotina</taxon>
        <taxon>Sordariomycetes</taxon>
        <taxon>Hypocreomycetidae</taxon>
        <taxon>Microascales</taxon>
        <taxon>Microascaceae</taxon>
        <taxon>Scedosporium</taxon>
    </lineage>
</organism>
<dbReference type="OrthoDB" id="4473401at2759"/>
<protein>
    <recommendedName>
        <fullName evidence="3">glucan endo-1,3-beta-D-glucosidase</fullName>
        <ecNumber evidence="3">3.2.1.39</ecNumber>
    </recommendedName>
</protein>
<keyword evidence="14" id="KW-1185">Reference proteome</keyword>
<keyword evidence="7" id="KW-0961">Cell wall biogenesis/degradation</keyword>
<evidence type="ECO:0000256" key="1">
    <source>
        <dbReference type="ARBA" id="ARBA00000382"/>
    </source>
</evidence>
<evidence type="ECO:0000259" key="11">
    <source>
        <dbReference type="Pfam" id="PF03639"/>
    </source>
</evidence>
<evidence type="ECO:0000256" key="6">
    <source>
        <dbReference type="ARBA" id="ARBA00023295"/>
    </source>
</evidence>
<dbReference type="KEGG" id="sapo:SAPIO_CDS8179"/>
<dbReference type="EC" id="3.2.1.39" evidence="3"/>
<dbReference type="GO" id="GO:0009986">
    <property type="term" value="C:cell surface"/>
    <property type="evidence" value="ECO:0007669"/>
    <property type="project" value="TreeGrafter"/>
</dbReference>
<evidence type="ECO:0000256" key="3">
    <source>
        <dbReference type="ARBA" id="ARBA00012780"/>
    </source>
</evidence>
<evidence type="ECO:0000256" key="7">
    <source>
        <dbReference type="ARBA" id="ARBA00023316"/>
    </source>
</evidence>
<dbReference type="GO" id="GO:0042973">
    <property type="term" value="F:glucan endo-1,3-beta-D-glucosidase activity"/>
    <property type="evidence" value="ECO:0007669"/>
    <property type="project" value="UniProtKB-EC"/>
</dbReference>
<gene>
    <name evidence="13" type="ORF">SAPIO_CDS8179</name>
</gene>
<evidence type="ECO:0000256" key="4">
    <source>
        <dbReference type="ARBA" id="ARBA00022801"/>
    </source>
</evidence>
<dbReference type="Proteomes" id="UP000028545">
    <property type="component" value="Unassembled WGS sequence"/>
</dbReference>
<accession>A0A084FZ25</accession>
<evidence type="ECO:0000256" key="9">
    <source>
        <dbReference type="SAM" id="MobiDB-lite"/>
    </source>
</evidence>
<dbReference type="Pfam" id="PF03639">
    <property type="entry name" value="Glyco_hydro_81"/>
    <property type="match status" value="1"/>
</dbReference>
<dbReference type="FunFam" id="1.10.287.1170:FF:000001">
    <property type="entry name" value="Endo-1,3-beta-glucanase Engl1"/>
    <property type="match status" value="1"/>
</dbReference>
<keyword evidence="8" id="KW-0624">Polysaccharide degradation</keyword>
<dbReference type="VEuPathDB" id="FungiDB:SAPIO_CDS8179"/>
<dbReference type="Gene3D" id="1.10.287.1170">
    <property type="entry name" value="glycoside hydrolase family 81 endo-[beta] glucanase"/>
    <property type="match status" value="1"/>
</dbReference>
<dbReference type="AlphaFoldDB" id="A0A084FZ25"/>
<feature type="chain" id="PRO_5001775076" description="glucan endo-1,3-beta-D-glucosidase" evidence="10">
    <location>
        <begin position="24"/>
        <end position="921"/>
    </location>
</feature>
<dbReference type="OMA" id="DTMFAYA"/>
<evidence type="ECO:0000313" key="13">
    <source>
        <dbReference type="EMBL" id="KEZ40337.1"/>
    </source>
</evidence>
<evidence type="ECO:0000313" key="14">
    <source>
        <dbReference type="Proteomes" id="UP000028545"/>
    </source>
</evidence>
<reference evidence="13 14" key="1">
    <citation type="journal article" date="2014" name="Genome Announc.">
        <title>Draft genome sequence of the pathogenic fungus Scedosporium apiospermum.</title>
        <authorList>
            <person name="Vandeputte P."/>
            <person name="Ghamrawi S."/>
            <person name="Rechenmann M."/>
            <person name="Iltis A."/>
            <person name="Giraud S."/>
            <person name="Fleury M."/>
            <person name="Thornton C."/>
            <person name="Delhaes L."/>
            <person name="Meyer W."/>
            <person name="Papon N."/>
            <person name="Bouchara J.P."/>
        </authorList>
    </citation>
    <scope>NUCLEOTIDE SEQUENCE [LARGE SCALE GENOMIC DNA]</scope>
    <source>
        <strain evidence="13 14">IHEM 14462</strain>
    </source>
</reference>
<keyword evidence="10" id="KW-0732">Signal</keyword>
<dbReference type="RefSeq" id="XP_016640136.1">
    <property type="nucleotide sequence ID" value="XM_016789873.1"/>
</dbReference>
<dbReference type="FunFam" id="2.70.98.30:FF:000006">
    <property type="entry name" value="Endo-1,3-beta-glucanase Engl1"/>
    <property type="match status" value="1"/>
</dbReference>
<dbReference type="GeneID" id="27727251"/>
<feature type="signal peptide" evidence="10">
    <location>
        <begin position="1"/>
        <end position="23"/>
    </location>
</feature>